<dbReference type="Proteomes" id="UP000887159">
    <property type="component" value="Unassembled WGS sequence"/>
</dbReference>
<evidence type="ECO:0000313" key="2">
    <source>
        <dbReference type="Proteomes" id="UP000887159"/>
    </source>
</evidence>
<comment type="caution">
    <text evidence="1">The sequence shown here is derived from an EMBL/GenBank/DDBJ whole genome shotgun (WGS) entry which is preliminary data.</text>
</comment>
<keyword evidence="2" id="KW-1185">Reference proteome</keyword>
<dbReference type="AlphaFoldDB" id="A0A8X6UY50"/>
<proteinExistence type="predicted"/>
<dbReference type="EMBL" id="BMAU01021142">
    <property type="protein sequence ID" value="GFX92143.1"/>
    <property type="molecule type" value="Genomic_DNA"/>
</dbReference>
<reference evidence="1" key="1">
    <citation type="submission" date="2020-08" db="EMBL/GenBank/DDBJ databases">
        <title>Multicomponent nature underlies the extraordinary mechanical properties of spider dragline silk.</title>
        <authorList>
            <person name="Kono N."/>
            <person name="Nakamura H."/>
            <person name="Mori M."/>
            <person name="Yoshida Y."/>
            <person name="Ohtoshi R."/>
            <person name="Malay A.D."/>
            <person name="Moran D.A.P."/>
            <person name="Tomita M."/>
            <person name="Numata K."/>
            <person name="Arakawa K."/>
        </authorList>
    </citation>
    <scope>NUCLEOTIDE SEQUENCE</scope>
</reference>
<evidence type="ECO:0000313" key="1">
    <source>
        <dbReference type="EMBL" id="GFX92143.1"/>
    </source>
</evidence>
<accession>A0A8X6UY50</accession>
<sequence length="85" mass="9610">MDDMSHTDAHGTSTRCHSSSTVVMAYGDEPVARKPCTGRFLLVRDRRNLFRIKGDSYNTGNMRSCIILLKRRVSYVLKKGYSHGS</sequence>
<name>A0A8X6UY50_TRICX</name>
<organism evidence="1 2">
    <name type="scientific">Trichonephila clavipes</name>
    <name type="common">Golden silk orbweaver</name>
    <name type="synonym">Nephila clavipes</name>
    <dbReference type="NCBI Taxonomy" id="2585209"/>
    <lineage>
        <taxon>Eukaryota</taxon>
        <taxon>Metazoa</taxon>
        <taxon>Ecdysozoa</taxon>
        <taxon>Arthropoda</taxon>
        <taxon>Chelicerata</taxon>
        <taxon>Arachnida</taxon>
        <taxon>Araneae</taxon>
        <taxon>Araneomorphae</taxon>
        <taxon>Entelegynae</taxon>
        <taxon>Araneoidea</taxon>
        <taxon>Nephilidae</taxon>
        <taxon>Trichonephila</taxon>
    </lineage>
</organism>
<gene>
    <name evidence="1" type="ORF">TNCV_1740631</name>
</gene>
<protein>
    <submittedName>
        <fullName evidence="1">Uncharacterized protein</fullName>
    </submittedName>
</protein>